<sequence length="480" mass="52736">MIENWITSIGLDVGTSTTKFIVSRLLIENRGNSFTLPTCQIMDRSVIYASQIYKTPLINEYEIDINHLSDILSFEYKQAGLMFENVQAGAVIITGETAQKQNAQTIINYLAERAGDFVVATAGADLEGILAGKGSGAKKRSEETEGVVANIDIGGGTANAALFQNGKAIRTLTFHVGGRLIRLTERGEIEYISHFIRPWLQSNHFDFQVGHTVSFELLKEVCLYMSKSMLSYFMGGPNTSAEKLLFSSISSPLPQLKQIIFSGNIGKMIHEKEPASLKEVAKFGDIGPMLAYTLNLILKDSSLLVKLAKETSRATVIGAGMQNTELSGATIFVNEQLLPLKNIPILNVSIDSKKWEPKVFKVEVEKVMNQAKQLFVETKDPPFALGLSGLEYCSYKMLQSIAADICTPFRKYFPYSNCMVVICENDMAKALGQALKIYSPEGMQIMSIDQVDFTYGDYIDLGLPAAGEAISITVKTLAFG</sequence>
<gene>
    <name evidence="1" type="ORF">SAMN05216352_107209</name>
</gene>
<accession>A0A1G8KFS4</accession>
<evidence type="ECO:0000313" key="1">
    <source>
        <dbReference type="EMBL" id="SDI42242.1"/>
    </source>
</evidence>
<dbReference type="Proteomes" id="UP000199017">
    <property type="component" value="Unassembled WGS sequence"/>
</dbReference>
<name>A0A1G8KFS4_9BACI</name>
<dbReference type="InterPro" id="IPR050696">
    <property type="entry name" value="FtsA/MreB"/>
</dbReference>
<evidence type="ECO:0000313" key="2">
    <source>
        <dbReference type="Proteomes" id="UP000199017"/>
    </source>
</evidence>
<dbReference type="PANTHER" id="PTHR32432">
    <property type="entry name" value="CELL DIVISION PROTEIN FTSA-RELATED"/>
    <property type="match status" value="1"/>
</dbReference>
<dbReference type="STRING" id="930129.SAMN05216352_107209"/>
<keyword evidence="2" id="KW-1185">Reference proteome</keyword>
<dbReference type="AlphaFoldDB" id="A0A1G8KFS4"/>
<dbReference type="PANTHER" id="PTHR32432:SF13">
    <property type="entry name" value="ETHANOLAMINE AMMONIA-LYASE REACTIVASE EUTA"/>
    <property type="match status" value="1"/>
</dbReference>
<dbReference type="EMBL" id="FNDU01000007">
    <property type="protein sequence ID" value="SDI42242.1"/>
    <property type="molecule type" value="Genomic_DNA"/>
</dbReference>
<dbReference type="InterPro" id="IPR043129">
    <property type="entry name" value="ATPase_NBD"/>
</dbReference>
<dbReference type="SUPFAM" id="SSF53067">
    <property type="entry name" value="Actin-like ATPase domain"/>
    <property type="match status" value="1"/>
</dbReference>
<organism evidence="1 2">
    <name type="scientific">Alteribacillus bidgolensis</name>
    <dbReference type="NCBI Taxonomy" id="930129"/>
    <lineage>
        <taxon>Bacteria</taxon>
        <taxon>Bacillati</taxon>
        <taxon>Bacillota</taxon>
        <taxon>Bacilli</taxon>
        <taxon>Bacillales</taxon>
        <taxon>Bacillaceae</taxon>
        <taxon>Alteribacillus</taxon>
    </lineage>
</organism>
<dbReference type="OrthoDB" id="1542at2"/>
<dbReference type="PIRSF" id="PIRSF012293">
    <property type="entry name" value="EutA"/>
    <property type="match status" value="1"/>
</dbReference>
<dbReference type="RefSeq" id="WP_091585708.1">
    <property type="nucleotide sequence ID" value="NZ_FNDU01000007.1"/>
</dbReference>
<protein>
    <submittedName>
        <fullName evidence="1">Ethanolamine utilization protein EutA</fullName>
    </submittedName>
</protein>
<dbReference type="Pfam" id="PF06277">
    <property type="entry name" value="EutA"/>
    <property type="match status" value="1"/>
</dbReference>
<reference evidence="1 2" key="1">
    <citation type="submission" date="2016-10" db="EMBL/GenBank/DDBJ databases">
        <authorList>
            <person name="de Groot N.N."/>
        </authorList>
    </citation>
    <scope>NUCLEOTIDE SEQUENCE [LARGE SCALE GENOMIC DNA]</scope>
    <source>
        <strain evidence="2">P4B,CCM 7963,CECT 7998,DSM 25260,IBRC-M 10614,KCTC 13821</strain>
    </source>
</reference>
<proteinExistence type="predicted"/>
<dbReference type="InterPro" id="IPR009377">
    <property type="entry name" value="EutA"/>
</dbReference>